<dbReference type="PROSITE" id="PS00282">
    <property type="entry name" value="KAZAL_1"/>
    <property type="match status" value="1"/>
</dbReference>
<evidence type="ECO:0000256" key="5">
    <source>
        <dbReference type="ARBA" id="ARBA00023157"/>
    </source>
</evidence>
<dbReference type="AlphaFoldDB" id="F6T1W2"/>
<comment type="subcellular location">
    <subcellularLocation>
        <location evidence="1">Secreted</location>
    </subcellularLocation>
</comment>
<dbReference type="PROSITE" id="PS51465">
    <property type="entry name" value="KAZAL_2"/>
    <property type="match status" value="1"/>
</dbReference>
<evidence type="ECO:0000313" key="9">
    <source>
        <dbReference type="Proteomes" id="UP000002280"/>
    </source>
</evidence>
<protein>
    <submittedName>
        <fullName evidence="8">Serine protease inhibitor Kazal-type 1-like</fullName>
    </submittedName>
</protein>
<dbReference type="Gene3D" id="3.30.60.30">
    <property type="match status" value="1"/>
</dbReference>
<name>F6T1W2_MONDO</name>
<dbReference type="InterPro" id="IPR001239">
    <property type="entry name" value="Prot_inh_Kazal-m"/>
</dbReference>
<dbReference type="HOGENOM" id="CLU_169765_2_1_1"/>
<keyword evidence="4" id="KW-0722">Serine protease inhibitor</keyword>
<evidence type="ECO:0000256" key="4">
    <source>
        <dbReference type="ARBA" id="ARBA00022900"/>
    </source>
</evidence>
<dbReference type="GO" id="GO:0005576">
    <property type="term" value="C:extracellular region"/>
    <property type="evidence" value="ECO:0007669"/>
    <property type="project" value="UniProtKB-SubCell"/>
</dbReference>
<dbReference type="OrthoDB" id="126772at2759"/>
<keyword evidence="3" id="KW-0646">Protease inhibitor</keyword>
<reference evidence="8" key="2">
    <citation type="submission" date="2025-05" db="UniProtKB">
        <authorList>
            <consortium name="Ensembl"/>
        </authorList>
    </citation>
    <scope>IDENTIFICATION</scope>
</reference>
<dbReference type="GO" id="GO:0004867">
    <property type="term" value="F:serine-type endopeptidase inhibitor activity"/>
    <property type="evidence" value="ECO:0007669"/>
    <property type="project" value="UniProtKB-KW"/>
</dbReference>
<keyword evidence="2" id="KW-0964">Secreted</keyword>
<dbReference type="PANTHER" id="PTHR21312">
    <property type="entry name" value="SERINE PROTEASE INHIBITOR"/>
    <property type="match status" value="1"/>
</dbReference>
<evidence type="ECO:0000256" key="2">
    <source>
        <dbReference type="ARBA" id="ARBA00022525"/>
    </source>
</evidence>
<keyword evidence="9" id="KW-1185">Reference proteome</keyword>
<dbReference type="InterPro" id="IPR036058">
    <property type="entry name" value="Kazal_dom_sf"/>
</dbReference>
<reference evidence="8 9" key="1">
    <citation type="journal article" date="2007" name="Nature">
        <title>Genome of the marsupial Monodelphis domestica reveals innovation in non-coding sequences.</title>
        <authorList>
            <person name="Mikkelsen T.S."/>
            <person name="Wakefield M.J."/>
            <person name="Aken B."/>
            <person name="Amemiya C.T."/>
            <person name="Chang J.L."/>
            <person name="Duke S."/>
            <person name="Garber M."/>
            <person name="Gentles A.J."/>
            <person name="Goodstadt L."/>
            <person name="Heger A."/>
            <person name="Jurka J."/>
            <person name="Kamal M."/>
            <person name="Mauceli E."/>
            <person name="Searle S.M."/>
            <person name="Sharpe T."/>
            <person name="Baker M.L."/>
            <person name="Batzer M.A."/>
            <person name="Benos P.V."/>
            <person name="Belov K."/>
            <person name="Clamp M."/>
            <person name="Cook A."/>
            <person name="Cuff J."/>
            <person name="Das R."/>
            <person name="Davidow L."/>
            <person name="Deakin J.E."/>
            <person name="Fazzari M.J."/>
            <person name="Glass J.L."/>
            <person name="Grabherr M."/>
            <person name="Greally J.M."/>
            <person name="Gu W."/>
            <person name="Hore T.A."/>
            <person name="Huttley G.A."/>
            <person name="Kleber M."/>
            <person name="Jirtle R.L."/>
            <person name="Koina E."/>
            <person name="Lee J.T."/>
            <person name="Mahony S."/>
            <person name="Marra M.A."/>
            <person name="Miller R.D."/>
            <person name="Nicholls R.D."/>
            <person name="Oda M."/>
            <person name="Papenfuss A.T."/>
            <person name="Parra Z.E."/>
            <person name="Pollock D.D."/>
            <person name="Ray D.A."/>
            <person name="Schein J.E."/>
            <person name="Speed T.P."/>
            <person name="Thompson K."/>
            <person name="VandeBerg J.L."/>
            <person name="Wade C.M."/>
            <person name="Walker J.A."/>
            <person name="Waters P.D."/>
            <person name="Webber C."/>
            <person name="Weidman J.R."/>
            <person name="Xie X."/>
            <person name="Zody M.C."/>
            <person name="Baldwin J."/>
            <person name="Abdouelleil A."/>
            <person name="Abdulkadir J."/>
            <person name="Abebe A."/>
            <person name="Abera B."/>
            <person name="Abreu J."/>
            <person name="Acer S.C."/>
            <person name="Aftuck L."/>
            <person name="Alexander A."/>
            <person name="An P."/>
            <person name="Anderson E."/>
            <person name="Anderson S."/>
            <person name="Arachi H."/>
            <person name="Azer M."/>
            <person name="Bachantsang P."/>
            <person name="Barry A."/>
            <person name="Bayul T."/>
            <person name="Berlin A."/>
            <person name="Bessette D."/>
            <person name="Bloom T."/>
            <person name="Bloom T."/>
            <person name="Boguslavskiy L."/>
            <person name="Bonnet C."/>
            <person name="Boukhgalter B."/>
            <person name="Bourzgui I."/>
            <person name="Brown A."/>
            <person name="Cahill P."/>
            <person name="Channer S."/>
            <person name="Cheshatsang Y."/>
            <person name="Chuda L."/>
            <person name="Citroen M."/>
            <person name="Collymore A."/>
            <person name="Cooke P."/>
            <person name="Costello M."/>
            <person name="D'Aco K."/>
            <person name="Daza R."/>
            <person name="De Haan G."/>
            <person name="DeGray S."/>
            <person name="DeMaso C."/>
            <person name="Dhargay N."/>
            <person name="Dooley K."/>
            <person name="Dooley E."/>
            <person name="Doricent M."/>
            <person name="Dorje P."/>
            <person name="Dorjee K."/>
            <person name="Dupes A."/>
            <person name="Elong R."/>
            <person name="Falk J."/>
            <person name="Farina A."/>
            <person name="Faro S."/>
            <person name="Ferguson D."/>
            <person name="Fisher S."/>
            <person name="Foley C.D."/>
            <person name="Franke A."/>
            <person name="Friedrich D."/>
            <person name="Gadbois L."/>
            <person name="Gearin G."/>
            <person name="Gearin C.R."/>
            <person name="Giannoukos G."/>
            <person name="Goode T."/>
            <person name="Graham J."/>
            <person name="Grandbois E."/>
            <person name="Grewal S."/>
            <person name="Gyaltsen K."/>
            <person name="Hafez N."/>
            <person name="Hagos B."/>
            <person name="Hall J."/>
            <person name="Henson C."/>
            <person name="Hollinger A."/>
            <person name="Honan T."/>
            <person name="Huard M.D."/>
            <person name="Hughes L."/>
            <person name="Hurhula B."/>
            <person name="Husby M.E."/>
            <person name="Kamat A."/>
            <person name="Kanga B."/>
            <person name="Kashin S."/>
            <person name="Khazanovich D."/>
            <person name="Kisner P."/>
            <person name="Lance K."/>
            <person name="Lara M."/>
            <person name="Lee W."/>
            <person name="Lennon N."/>
            <person name="Letendre F."/>
            <person name="LeVine R."/>
            <person name="Lipovsky A."/>
            <person name="Liu X."/>
            <person name="Liu J."/>
            <person name="Liu S."/>
            <person name="Lokyitsang T."/>
            <person name="Lokyitsang Y."/>
            <person name="Lubonja R."/>
            <person name="Lui A."/>
            <person name="MacDonald P."/>
            <person name="Magnisalis V."/>
            <person name="Maru K."/>
            <person name="Matthews C."/>
            <person name="McCusker W."/>
            <person name="McDonough S."/>
            <person name="Mehta T."/>
            <person name="Meldrim J."/>
            <person name="Meneus L."/>
            <person name="Mihai O."/>
            <person name="Mihalev A."/>
            <person name="Mihova T."/>
            <person name="Mittelman R."/>
            <person name="Mlenga V."/>
            <person name="Montmayeur A."/>
            <person name="Mulrain L."/>
            <person name="Navidi A."/>
            <person name="Naylor J."/>
            <person name="Negash T."/>
            <person name="Nguyen T."/>
            <person name="Nguyen N."/>
            <person name="Nicol R."/>
            <person name="Norbu C."/>
            <person name="Norbu N."/>
            <person name="Novod N."/>
            <person name="O'Neill B."/>
            <person name="Osman S."/>
            <person name="Markiewicz E."/>
            <person name="Oyono O.L."/>
            <person name="Patti C."/>
            <person name="Phunkhang P."/>
            <person name="Pierre F."/>
            <person name="Priest M."/>
            <person name="Raghuraman S."/>
            <person name="Rege F."/>
            <person name="Reyes R."/>
            <person name="Rise C."/>
            <person name="Rogov P."/>
            <person name="Ross K."/>
            <person name="Ryan E."/>
            <person name="Settipalli S."/>
            <person name="Shea T."/>
            <person name="Sherpa N."/>
            <person name="Shi L."/>
            <person name="Shih D."/>
            <person name="Sparrow T."/>
            <person name="Spaulding J."/>
            <person name="Stalker J."/>
            <person name="Stange-Thomann N."/>
            <person name="Stavropoulos S."/>
            <person name="Stone C."/>
            <person name="Strader C."/>
            <person name="Tesfaye S."/>
            <person name="Thomson T."/>
            <person name="Thoulutsang Y."/>
            <person name="Thoulutsang D."/>
            <person name="Topham K."/>
            <person name="Topping I."/>
            <person name="Tsamla T."/>
            <person name="Vassiliev H."/>
            <person name="Vo A."/>
            <person name="Wangchuk T."/>
            <person name="Wangdi T."/>
            <person name="Weiand M."/>
            <person name="Wilkinson J."/>
            <person name="Wilson A."/>
            <person name="Yadav S."/>
            <person name="Young G."/>
            <person name="Yu Q."/>
            <person name="Zembek L."/>
            <person name="Zhong D."/>
            <person name="Zimmer A."/>
            <person name="Zwirko Z."/>
            <person name="Jaffe D.B."/>
            <person name="Alvarez P."/>
            <person name="Brockman W."/>
            <person name="Butler J."/>
            <person name="Chin C."/>
            <person name="Gnerre S."/>
            <person name="MacCallum I."/>
            <person name="Graves J.A."/>
            <person name="Ponting C.P."/>
            <person name="Breen M."/>
            <person name="Samollow P.B."/>
            <person name="Lander E.S."/>
            <person name="Lindblad-Toh K."/>
        </authorList>
    </citation>
    <scope>NUCLEOTIDE SEQUENCE [LARGE SCALE GENOMIC DNA]</scope>
</reference>
<evidence type="ECO:0000313" key="8">
    <source>
        <dbReference type="Ensembl" id="ENSMODP00000038589.1"/>
    </source>
</evidence>
<gene>
    <name evidence="8" type="primary">LOC103106275</name>
</gene>
<dbReference type="KEGG" id="mdo:103105989"/>
<evidence type="ECO:0000259" key="7">
    <source>
        <dbReference type="PROSITE" id="PS51465"/>
    </source>
</evidence>
<dbReference type="PANTHER" id="PTHR21312:SF28">
    <property type="entry name" value="OVOINHIBITOR-RELATED"/>
    <property type="match status" value="1"/>
</dbReference>
<feature type="chain" id="PRO_5014090094" evidence="6">
    <location>
        <begin position="24"/>
        <end position="79"/>
    </location>
</feature>
<evidence type="ECO:0000256" key="1">
    <source>
        <dbReference type="ARBA" id="ARBA00004613"/>
    </source>
</evidence>
<proteinExistence type="predicted"/>
<dbReference type="Proteomes" id="UP000002280">
    <property type="component" value="Chromosome 1"/>
</dbReference>
<dbReference type="GeneTree" id="ENSGT00530000064228"/>
<dbReference type="OMA" id="NECTLCH"/>
<evidence type="ECO:0000256" key="3">
    <source>
        <dbReference type="ARBA" id="ARBA00022690"/>
    </source>
</evidence>
<dbReference type="Ensembl" id="ENSMODT00000040189.2">
    <property type="protein sequence ID" value="ENSMODP00000038589.1"/>
    <property type="gene ID" value="ENSMODG00000025743.3"/>
</dbReference>
<dbReference type="SUPFAM" id="SSF100895">
    <property type="entry name" value="Kazal-type serine protease inhibitors"/>
    <property type="match status" value="1"/>
</dbReference>
<organism evidence="8 9">
    <name type="scientific">Monodelphis domestica</name>
    <name type="common">Gray short-tailed opossum</name>
    <dbReference type="NCBI Taxonomy" id="13616"/>
    <lineage>
        <taxon>Eukaryota</taxon>
        <taxon>Metazoa</taxon>
        <taxon>Chordata</taxon>
        <taxon>Craniata</taxon>
        <taxon>Vertebrata</taxon>
        <taxon>Euteleostomi</taxon>
        <taxon>Mammalia</taxon>
        <taxon>Metatheria</taxon>
        <taxon>Didelphimorphia</taxon>
        <taxon>Didelphidae</taxon>
        <taxon>Monodelphis</taxon>
    </lineage>
</organism>
<evidence type="ECO:0000256" key="6">
    <source>
        <dbReference type="SAM" id="SignalP"/>
    </source>
</evidence>
<keyword evidence="5" id="KW-1015">Disulfide bond</keyword>
<dbReference type="eggNOG" id="KOG3649">
    <property type="taxonomic scope" value="Eukaryota"/>
</dbReference>
<dbReference type="SMART" id="SM00280">
    <property type="entry name" value="KAZAL"/>
    <property type="match status" value="1"/>
</dbReference>
<sequence length="79" mass="9029">MRILAIFLLLSMALCCFMDTVQAQDFPREATCPPEISGCSRHYKPICGTDGLTYDNQCNLCEENKYRKVQVLIQKYGKC</sequence>
<feature type="domain" description="Kazal-like" evidence="7">
    <location>
        <begin position="26"/>
        <end position="79"/>
    </location>
</feature>
<dbReference type="PRINTS" id="PR00290">
    <property type="entry name" value="KAZALINHBTR"/>
</dbReference>
<dbReference type="Bgee" id="ENSMODG00000025743">
    <property type="expression patterns" value="Expressed in placenta and 16 other cell types or tissues"/>
</dbReference>
<keyword evidence="6" id="KW-0732">Signal</keyword>
<dbReference type="Ensembl" id="ENSMODT00000084228.1">
    <property type="protein sequence ID" value="ENSMODP00000044341.1"/>
    <property type="gene ID" value="ENSMODG00000025743.3"/>
</dbReference>
<dbReference type="InterPro" id="IPR002350">
    <property type="entry name" value="Kazal_dom"/>
</dbReference>
<feature type="signal peptide" evidence="6">
    <location>
        <begin position="1"/>
        <end position="23"/>
    </location>
</feature>
<dbReference type="Pfam" id="PF00050">
    <property type="entry name" value="Kazal_1"/>
    <property type="match status" value="1"/>
</dbReference>
<accession>F6T1W2</accession>